<accession>A0A7W9G8P2</accession>
<name>A0A7W9G8P2_9ACTN</name>
<evidence type="ECO:0000256" key="1">
    <source>
        <dbReference type="SAM" id="MobiDB-lite"/>
    </source>
</evidence>
<keyword evidence="3" id="KW-1185">Reference proteome</keyword>
<dbReference type="EMBL" id="JACHMB010000001">
    <property type="protein sequence ID" value="MBB5779280.1"/>
    <property type="molecule type" value="Genomic_DNA"/>
</dbReference>
<proteinExistence type="predicted"/>
<organism evidence="2 3">
    <name type="scientific">Nonomuraea jabiensis</name>
    <dbReference type="NCBI Taxonomy" id="882448"/>
    <lineage>
        <taxon>Bacteria</taxon>
        <taxon>Bacillati</taxon>
        <taxon>Actinomycetota</taxon>
        <taxon>Actinomycetes</taxon>
        <taxon>Streptosporangiales</taxon>
        <taxon>Streptosporangiaceae</taxon>
        <taxon>Nonomuraea</taxon>
    </lineage>
</organism>
<reference evidence="2 3" key="1">
    <citation type="submission" date="2020-08" db="EMBL/GenBank/DDBJ databases">
        <title>Sequencing the genomes of 1000 actinobacteria strains.</title>
        <authorList>
            <person name="Klenk H.-P."/>
        </authorList>
    </citation>
    <scope>NUCLEOTIDE SEQUENCE [LARGE SCALE GENOMIC DNA]</scope>
    <source>
        <strain evidence="2 3">DSM 45507</strain>
    </source>
</reference>
<comment type="caution">
    <text evidence="2">The sequence shown here is derived from an EMBL/GenBank/DDBJ whole genome shotgun (WGS) entry which is preliminary data.</text>
</comment>
<feature type="region of interest" description="Disordered" evidence="1">
    <location>
        <begin position="1"/>
        <end position="80"/>
    </location>
</feature>
<feature type="compositionally biased region" description="Basic and acidic residues" evidence="1">
    <location>
        <begin position="54"/>
        <end position="80"/>
    </location>
</feature>
<dbReference type="Proteomes" id="UP000579153">
    <property type="component" value="Unassembled WGS sequence"/>
</dbReference>
<feature type="compositionally biased region" description="Pro residues" evidence="1">
    <location>
        <begin position="44"/>
        <end position="53"/>
    </location>
</feature>
<evidence type="ECO:0000313" key="3">
    <source>
        <dbReference type="Proteomes" id="UP000579153"/>
    </source>
</evidence>
<gene>
    <name evidence="2" type="ORF">HD596_006036</name>
</gene>
<dbReference type="AlphaFoldDB" id="A0A7W9G8P2"/>
<protein>
    <submittedName>
        <fullName evidence="2">Uncharacterized protein</fullName>
    </submittedName>
</protein>
<sequence>MRVMNGQDEMPADLPAAAGRVNGESDTIAARAGVEVRETRRPIPAEPIDPPLDPEQKVEQERHEAVEDGEDVRPDAEPTD</sequence>
<evidence type="ECO:0000313" key="2">
    <source>
        <dbReference type="EMBL" id="MBB5779280.1"/>
    </source>
</evidence>
<feature type="compositionally biased region" description="Basic and acidic residues" evidence="1">
    <location>
        <begin position="34"/>
        <end position="43"/>
    </location>
</feature>